<organism evidence="1 2">
    <name type="scientific">Gloeothece verrucosa (strain PCC 7822)</name>
    <name type="common">Cyanothece sp. (strain PCC 7822)</name>
    <dbReference type="NCBI Taxonomy" id="497965"/>
    <lineage>
        <taxon>Bacteria</taxon>
        <taxon>Bacillati</taxon>
        <taxon>Cyanobacteriota</taxon>
        <taxon>Cyanophyceae</taxon>
        <taxon>Oscillatoriophycideae</taxon>
        <taxon>Chroococcales</taxon>
        <taxon>Aphanothecaceae</taxon>
        <taxon>Gloeothece</taxon>
        <taxon>Gloeothece verrucosa</taxon>
    </lineage>
</organism>
<protein>
    <submittedName>
        <fullName evidence="1">Uncharacterized protein</fullName>
    </submittedName>
</protein>
<name>E0UIS5_GLOV7</name>
<proteinExistence type="predicted"/>
<accession>E0UIS5</accession>
<gene>
    <name evidence="1" type="ordered locus">Cyan7822_1385</name>
</gene>
<dbReference type="HOGENOM" id="CLU_2860213_0_0_3"/>
<evidence type="ECO:0000313" key="1">
    <source>
        <dbReference type="EMBL" id="ADN13384.1"/>
    </source>
</evidence>
<dbReference type="KEGG" id="cyj:Cyan7822_1385"/>
<keyword evidence="2" id="KW-1185">Reference proteome</keyword>
<dbReference type="EMBL" id="CP002198">
    <property type="protein sequence ID" value="ADN13384.1"/>
    <property type="molecule type" value="Genomic_DNA"/>
</dbReference>
<dbReference type="STRING" id="497965.Cyan7822_1385"/>
<sequence length="64" mass="7326">MQIPAKFLSFLSADPVKVPEILNIPYITINNRENSQINFLSPDLKQTSPYLRAFIEILDQTYVG</sequence>
<dbReference type="AlphaFoldDB" id="E0UIS5"/>
<dbReference type="Proteomes" id="UP000008206">
    <property type="component" value="Chromosome"/>
</dbReference>
<evidence type="ECO:0000313" key="2">
    <source>
        <dbReference type="Proteomes" id="UP000008206"/>
    </source>
</evidence>
<reference evidence="2" key="1">
    <citation type="journal article" date="2011" name="MBio">
        <title>Novel metabolic attributes of the genus Cyanothece, comprising a group of unicellular nitrogen-fixing Cyanobacteria.</title>
        <authorList>
            <person name="Bandyopadhyay A."/>
            <person name="Elvitigala T."/>
            <person name="Welsh E."/>
            <person name="Stockel J."/>
            <person name="Liberton M."/>
            <person name="Min H."/>
            <person name="Sherman L.A."/>
            <person name="Pakrasi H.B."/>
        </authorList>
    </citation>
    <scope>NUCLEOTIDE SEQUENCE [LARGE SCALE GENOMIC DNA]</scope>
    <source>
        <strain evidence="2">PCC 7822</strain>
    </source>
</reference>